<dbReference type="InterPro" id="IPR052030">
    <property type="entry name" value="Peptidase_M20/M20A_hydrolases"/>
</dbReference>
<feature type="domain" description="Peptidase M20 dimerisation" evidence="2">
    <location>
        <begin position="231"/>
        <end position="323"/>
    </location>
</feature>
<dbReference type="GO" id="GO:0005737">
    <property type="term" value="C:cytoplasm"/>
    <property type="evidence" value="ECO:0007669"/>
    <property type="project" value="TreeGrafter"/>
</dbReference>
<sequence length="432" mass="46506">MTHKHAWPIDTASITELRRKLHLIPEPGWCEYQTTAAIVNELRELPLTLHVGSDAVKPDGRMGLPPKDEEQQFYELAKQAGVDEELLTRMQGGLTGVVAVLDTGKPGPNTALRFDIDGLPITEATSDHPPSNEGFISTHHGFMHACGHDGHTAIGVHVAKLCCEYRDQLSGTLTFLFQPAEEGSRGALAMIENGWLDQQDYYLSGHIGIHDLEVGTIASGTTQFLATTKLDVHFEGVSAHAGVDPSSGKNALLAAATASLQLQAIAPHRDGVTRLNVGKLTAGEGRNIVAERATMMMETRGETDELNAYVEKEARRILQAAAEMYDVSVTIETVGRGSTAESSSSIGERLQADGDLVKRVIPPLSLGGSEDATHMMNHVAAQSGKAAYFLFGTPLPFGHHHPRFTFDEGVLPSAVAALTQLVRSYHAKETLS</sequence>
<dbReference type="NCBIfam" id="TIGR01891">
    <property type="entry name" value="amidohydrolases"/>
    <property type="match status" value="1"/>
</dbReference>
<dbReference type="GO" id="GO:0016805">
    <property type="term" value="F:dipeptidase activity"/>
    <property type="evidence" value="ECO:0007669"/>
    <property type="project" value="TreeGrafter"/>
</dbReference>
<gene>
    <name evidence="3" type="ORF">FLK61_26615</name>
</gene>
<dbReference type="PANTHER" id="PTHR30575">
    <property type="entry name" value="PEPTIDASE M20"/>
    <property type="match status" value="1"/>
</dbReference>
<keyword evidence="3" id="KW-0378">Hydrolase</keyword>
<dbReference type="InterPro" id="IPR017439">
    <property type="entry name" value="Amidohydrolase"/>
</dbReference>
<evidence type="ECO:0000313" key="3">
    <source>
        <dbReference type="EMBL" id="QKS70331.1"/>
    </source>
</evidence>
<reference evidence="4" key="1">
    <citation type="submission" date="2019-07" db="EMBL/GenBank/DDBJ databases">
        <title>Bacillus alkalisoli sp. nov. isolated from saline soil.</title>
        <authorList>
            <person name="Sun J.-Q."/>
            <person name="Xu L."/>
        </authorList>
    </citation>
    <scope>NUCLEOTIDE SEQUENCE [LARGE SCALE GENOMIC DNA]</scope>
    <source>
        <strain evidence="4">M4U3P1</strain>
    </source>
</reference>
<feature type="binding site" evidence="1">
    <location>
        <position position="400"/>
    </location>
    <ligand>
        <name>Mn(2+)</name>
        <dbReference type="ChEBI" id="CHEBI:29035"/>
        <label>2</label>
    </ligand>
</feature>
<dbReference type="Gene3D" id="3.40.630.10">
    <property type="entry name" value="Zn peptidases"/>
    <property type="match status" value="2"/>
</dbReference>
<dbReference type="SUPFAM" id="SSF55031">
    <property type="entry name" value="Bacterial exopeptidase dimerisation domain"/>
    <property type="match status" value="1"/>
</dbReference>
<dbReference type="GO" id="GO:0071713">
    <property type="term" value="F:para-aminobenzoyl-glutamate hydrolase activity"/>
    <property type="evidence" value="ECO:0007669"/>
    <property type="project" value="TreeGrafter"/>
</dbReference>
<dbReference type="Pfam" id="PF07687">
    <property type="entry name" value="M20_dimer"/>
    <property type="match status" value="1"/>
</dbReference>
<proteinExistence type="predicted"/>
<feature type="binding site" evidence="1">
    <location>
        <position position="146"/>
    </location>
    <ligand>
        <name>Mn(2+)</name>
        <dbReference type="ChEBI" id="CHEBI:29035"/>
        <label>2</label>
    </ligand>
</feature>
<organism evidence="3 4">
    <name type="scientific">Paenalkalicoccus suaedae</name>
    <dbReference type="NCBI Taxonomy" id="2592382"/>
    <lineage>
        <taxon>Bacteria</taxon>
        <taxon>Bacillati</taxon>
        <taxon>Bacillota</taxon>
        <taxon>Bacilli</taxon>
        <taxon>Bacillales</taxon>
        <taxon>Bacillaceae</taxon>
        <taxon>Paenalkalicoccus</taxon>
    </lineage>
</organism>
<evidence type="ECO:0000313" key="4">
    <source>
        <dbReference type="Proteomes" id="UP000318138"/>
    </source>
</evidence>
<evidence type="ECO:0000259" key="2">
    <source>
        <dbReference type="Pfam" id="PF07687"/>
    </source>
</evidence>
<dbReference type="RefSeq" id="WP_176008372.1">
    <property type="nucleotide sequence ID" value="NZ_CP041372.2"/>
</dbReference>
<keyword evidence="4" id="KW-1185">Reference proteome</keyword>
<comment type="cofactor">
    <cofactor evidence="1">
        <name>Mn(2+)</name>
        <dbReference type="ChEBI" id="CHEBI:29035"/>
    </cofactor>
    <text evidence="1">The Mn(2+) ion enhances activity.</text>
</comment>
<dbReference type="KEGG" id="psua:FLK61_26615"/>
<dbReference type="InterPro" id="IPR002933">
    <property type="entry name" value="Peptidase_M20"/>
</dbReference>
<name>A0A859FC56_9BACI</name>
<feature type="binding site" evidence="1">
    <location>
        <position position="182"/>
    </location>
    <ligand>
        <name>Mn(2+)</name>
        <dbReference type="ChEBI" id="CHEBI:29035"/>
        <label>2</label>
    </ligand>
</feature>
<accession>A0A859FC56</accession>
<dbReference type="AlphaFoldDB" id="A0A859FC56"/>
<dbReference type="Pfam" id="PF01546">
    <property type="entry name" value="Peptidase_M20"/>
    <property type="match status" value="1"/>
</dbReference>
<dbReference type="PIRSF" id="PIRSF005962">
    <property type="entry name" value="Pept_M20D_amidohydro"/>
    <property type="match status" value="1"/>
</dbReference>
<feature type="binding site" evidence="1">
    <location>
        <position position="148"/>
    </location>
    <ligand>
        <name>Mn(2+)</name>
        <dbReference type="ChEBI" id="CHEBI:29035"/>
        <label>2</label>
    </ligand>
</feature>
<dbReference type="SUPFAM" id="SSF53187">
    <property type="entry name" value="Zn-dependent exopeptidases"/>
    <property type="match status" value="1"/>
</dbReference>
<keyword evidence="1" id="KW-0479">Metal-binding</keyword>
<protein>
    <submittedName>
        <fullName evidence="3">Amidohydrolase</fullName>
    </submittedName>
</protein>
<dbReference type="InterPro" id="IPR011650">
    <property type="entry name" value="Peptidase_M20_dimer"/>
</dbReference>
<dbReference type="GO" id="GO:0046657">
    <property type="term" value="P:folic acid catabolic process"/>
    <property type="evidence" value="ECO:0007669"/>
    <property type="project" value="TreeGrafter"/>
</dbReference>
<dbReference type="InterPro" id="IPR036264">
    <property type="entry name" value="Bact_exopeptidase_dim_dom"/>
</dbReference>
<dbReference type="PANTHER" id="PTHR30575:SF3">
    <property type="entry name" value="PEPTIDASE M20 DIMERISATION DOMAIN-CONTAINING PROTEIN"/>
    <property type="match status" value="1"/>
</dbReference>
<feature type="binding site" evidence="1">
    <location>
        <position position="206"/>
    </location>
    <ligand>
        <name>Mn(2+)</name>
        <dbReference type="ChEBI" id="CHEBI:29035"/>
        <label>2</label>
    </ligand>
</feature>
<evidence type="ECO:0000256" key="1">
    <source>
        <dbReference type="PIRSR" id="PIRSR005962-1"/>
    </source>
</evidence>
<dbReference type="Proteomes" id="UP000318138">
    <property type="component" value="Chromosome"/>
</dbReference>
<keyword evidence="1" id="KW-0464">Manganese</keyword>
<dbReference type="GO" id="GO:0046872">
    <property type="term" value="F:metal ion binding"/>
    <property type="evidence" value="ECO:0007669"/>
    <property type="project" value="UniProtKB-KW"/>
</dbReference>
<dbReference type="EMBL" id="CP041372">
    <property type="protein sequence ID" value="QKS70331.1"/>
    <property type="molecule type" value="Genomic_DNA"/>
</dbReference>